<evidence type="ECO:0000256" key="1">
    <source>
        <dbReference type="ARBA" id="ARBA00004141"/>
    </source>
</evidence>
<evidence type="ECO:0000256" key="8">
    <source>
        <dbReference type="ARBA" id="ARBA00023065"/>
    </source>
</evidence>
<comment type="function">
    <text evidence="11 12">Key component of the proton channel; it plays a direct role in the translocation of protons across the membrane.</text>
</comment>
<keyword evidence="10 11" id="KW-0066">ATP synthesis</keyword>
<keyword evidence="3 11" id="KW-0813">Transport</keyword>
<feature type="transmembrane region" description="Helical" evidence="11">
    <location>
        <begin position="235"/>
        <end position="260"/>
    </location>
</feature>
<dbReference type="GO" id="GO:0046933">
    <property type="term" value="F:proton-transporting ATP synthase activity, rotational mechanism"/>
    <property type="evidence" value="ECO:0007669"/>
    <property type="project" value="UniProtKB-UniRule"/>
</dbReference>
<dbReference type="PANTHER" id="PTHR42823:SF3">
    <property type="entry name" value="ATP SYNTHASE SUBUNIT A, CHLOROPLASTIC"/>
    <property type="match status" value="1"/>
</dbReference>
<evidence type="ECO:0000256" key="4">
    <source>
        <dbReference type="ARBA" id="ARBA00022547"/>
    </source>
</evidence>
<dbReference type="HAMAP" id="MF_01393">
    <property type="entry name" value="ATP_synth_a_bact"/>
    <property type="match status" value="1"/>
</dbReference>
<evidence type="ECO:0000313" key="13">
    <source>
        <dbReference type="EMBL" id="EKD29724.1"/>
    </source>
</evidence>
<dbReference type="GO" id="GO:0005886">
    <property type="term" value="C:plasma membrane"/>
    <property type="evidence" value="ECO:0007669"/>
    <property type="project" value="UniProtKB-SubCell"/>
</dbReference>
<proteinExistence type="inferred from homology"/>
<keyword evidence="5 11" id="KW-0812">Transmembrane</keyword>
<dbReference type="GO" id="GO:0042777">
    <property type="term" value="P:proton motive force-driven plasma membrane ATP synthesis"/>
    <property type="evidence" value="ECO:0007669"/>
    <property type="project" value="TreeGrafter"/>
</dbReference>
<keyword evidence="7 11" id="KW-1133">Transmembrane helix</keyword>
<dbReference type="InterPro" id="IPR035908">
    <property type="entry name" value="F0_ATP_A_sf"/>
</dbReference>
<evidence type="ECO:0000256" key="11">
    <source>
        <dbReference type="HAMAP-Rule" id="MF_01393"/>
    </source>
</evidence>
<dbReference type="EMBL" id="AMFJ01034303">
    <property type="protein sequence ID" value="EKD29724.1"/>
    <property type="molecule type" value="Genomic_DNA"/>
</dbReference>
<feature type="transmembrane region" description="Helical" evidence="11">
    <location>
        <begin position="42"/>
        <end position="62"/>
    </location>
</feature>
<keyword evidence="8 11" id="KW-0406">Ion transport</keyword>
<feature type="transmembrane region" description="Helical" evidence="11">
    <location>
        <begin position="208"/>
        <end position="229"/>
    </location>
</feature>
<dbReference type="Gene3D" id="1.20.120.220">
    <property type="entry name" value="ATP synthase, F0 complex, subunit A"/>
    <property type="match status" value="1"/>
</dbReference>
<organism evidence="13">
    <name type="scientific">uncultured bacterium</name>
    <name type="common">gcode 4</name>
    <dbReference type="NCBI Taxonomy" id="1234023"/>
    <lineage>
        <taxon>Bacteria</taxon>
        <taxon>environmental samples</taxon>
    </lineage>
</organism>
<sequence>MSSEGTTQHGESAEAGPHIPAIQGEIIHGMDVFGIPVSNTVFSTWLFMGVFFVFIAILYVAIKTRMFPRLKAIGINTMSFLDEMFTDLIGNKKYARRFLPVAGGFFIFIFMANVFGLILDWLNFVVTGGHAYFRPINSDPNTTLVMAIAIIVVAQLTAIRYKGFFHHFKHYFFNWSGHSLAEKAINVPIGWIHFIGEFTRIMSLSVRLFANIFTGVVLIWVMTYVGSLIPSGGLGLGGIVVVPFWFFELFVAFLQAYIFLNLASLYLRESVTKEGH</sequence>
<dbReference type="PRINTS" id="PR00123">
    <property type="entry name" value="ATPASEA"/>
</dbReference>
<keyword evidence="11" id="KW-1003">Cell membrane</keyword>
<keyword evidence="6 11" id="KW-0375">Hydrogen ion transport</keyword>
<dbReference type="PROSITE" id="PS00449">
    <property type="entry name" value="ATPASE_A"/>
    <property type="match status" value="1"/>
</dbReference>
<dbReference type="PANTHER" id="PTHR42823">
    <property type="entry name" value="ATP SYNTHASE SUBUNIT A, CHLOROPLASTIC"/>
    <property type="match status" value="1"/>
</dbReference>
<evidence type="ECO:0000256" key="2">
    <source>
        <dbReference type="ARBA" id="ARBA00006810"/>
    </source>
</evidence>
<dbReference type="AlphaFoldDB" id="K1YWR8"/>
<keyword evidence="4 11" id="KW-0138">CF(0)</keyword>
<evidence type="ECO:0000256" key="10">
    <source>
        <dbReference type="ARBA" id="ARBA00023310"/>
    </source>
</evidence>
<keyword evidence="9 11" id="KW-0472">Membrane</keyword>
<dbReference type="InterPro" id="IPR000568">
    <property type="entry name" value="ATP_synth_F0_asu"/>
</dbReference>
<dbReference type="CDD" id="cd00310">
    <property type="entry name" value="ATP-synt_Fo_a_6"/>
    <property type="match status" value="1"/>
</dbReference>
<accession>K1YWR8</accession>
<evidence type="ECO:0000256" key="12">
    <source>
        <dbReference type="RuleBase" id="RU000483"/>
    </source>
</evidence>
<reference evidence="13" key="1">
    <citation type="journal article" date="2012" name="Science">
        <title>Fermentation, hydrogen, and sulfur metabolism in multiple uncultivated bacterial phyla.</title>
        <authorList>
            <person name="Wrighton K.C."/>
            <person name="Thomas B.C."/>
            <person name="Sharon I."/>
            <person name="Miller C.S."/>
            <person name="Castelle C.J."/>
            <person name="VerBerkmoes N.C."/>
            <person name="Wilkins M.J."/>
            <person name="Hettich R.L."/>
            <person name="Lipton M.S."/>
            <person name="Williams K.H."/>
            <person name="Long P.E."/>
            <person name="Banfield J.F."/>
        </authorList>
    </citation>
    <scope>NUCLEOTIDE SEQUENCE [LARGE SCALE GENOMIC DNA]</scope>
</reference>
<dbReference type="NCBIfam" id="TIGR01131">
    <property type="entry name" value="ATP_synt_6_or_A"/>
    <property type="match status" value="1"/>
</dbReference>
<evidence type="ECO:0000256" key="6">
    <source>
        <dbReference type="ARBA" id="ARBA00022781"/>
    </source>
</evidence>
<name>K1YWR8_9BACT</name>
<evidence type="ECO:0000256" key="9">
    <source>
        <dbReference type="ARBA" id="ARBA00023136"/>
    </source>
</evidence>
<dbReference type="SUPFAM" id="SSF81336">
    <property type="entry name" value="F1F0 ATP synthase subunit A"/>
    <property type="match status" value="1"/>
</dbReference>
<comment type="caution">
    <text evidence="13">The sequence shown here is derived from an EMBL/GenBank/DDBJ whole genome shotgun (WGS) entry which is preliminary data.</text>
</comment>
<dbReference type="InterPro" id="IPR023011">
    <property type="entry name" value="ATP_synth_F0_asu_AS"/>
</dbReference>
<gene>
    <name evidence="11" type="primary">atpB</name>
    <name evidence="13" type="ORF">ACD_78C00303G0002</name>
</gene>
<protein>
    <recommendedName>
        <fullName evidence="11 12">ATP synthase subunit a</fullName>
    </recommendedName>
    <alternativeName>
        <fullName evidence="11">ATP synthase F0 sector subunit a</fullName>
    </alternativeName>
    <alternativeName>
        <fullName evidence="11">F-ATPase subunit 6</fullName>
    </alternativeName>
</protein>
<comment type="subcellular location">
    <subcellularLocation>
        <location evidence="11 12">Cell membrane</location>
        <topology evidence="11 12">Multi-pass membrane protein</topology>
    </subcellularLocation>
    <subcellularLocation>
        <location evidence="1">Membrane</location>
        <topology evidence="1">Multi-pass membrane protein</topology>
    </subcellularLocation>
</comment>
<feature type="transmembrane region" description="Helical" evidence="11">
    <location>
        <begin position="142"/>
        <end position="161"/>
    </location>
</feature>
<feature type="transmembrane region" description="Helical" evidence="11">
    <location>
        <begin position="98"/>
        <end position="122"/>
    </location>
</feature>
<evidence type="ECO:0000256" key="7">
    <source>
        <dbReference type="ARBA" id="ARBA00022989"/>
    </source>
</evidence>
<comment type="similarity">
    <text evidence="2 11 12">Belongs to the ATPase A chain family.</text>
</comment>
<dbReference type="GO" id="GO:0045259">
    <property type="term" value="C:proton-transporting ATP synthase complex"/>
    <property type="evidence" value="ECO:0007669"/>
    <property type="project" value="UniProtKB-KW"/>
</dbReference>
<dbReference type="InterPro" id="IPR045082">
    <property type="entry name" value="ATP_syn_F0_a_bact/chloroplast"/>
</dbReference>
<evidence type="ECO:0000256" key="3">
    <source>
        <dbReference type="ARBA" id="ARBA00022448"/>
    </source>
</evidence>
<evidence type="ECO:0000256" key="5">
    <source>
        <dbReference type="ARBA" id="ARBA00022692"/>
    </source>
</evidence>
<dbReference type="Pfam" id="PF00119">
    <property type="entry name" value="ATP-synt_A"/>
    <property type="match status" value="1"/>
</dbReference>